<feature type="region of interest" description="Disordered" evidence="1">
    <location>
        <begin position="1"/>
        <end position="37"/>
    </location>
</feature>
<dbReference type="KEGG" id="red:roselon_01335"/>
<reference evidence="2 3" key="1">
    <citation type="submission" date="2013-03" db="EMBL/GenBank/DDBJ databases">
        <authorList>
            <person name="Fiebig A."/>
            <person name="Goeker M."/>
            <person name="Klenk H.-P.P."/>
        </authorList>
    </citation>
    <scope>NUCLEOTIDE SEQUENCE [LARGE SCALE GENOMIC DNA]</scope>
    <source>
        <strain evidence="3">DSM 19469</strain>
    </source>
</reference>
<feature type="region of interest" description="Disordered" evidence="1">
    <location>
        <begin position="199"/>
        <end position="218"/>
    </location>
</feature>
<dbReference type="HOGENOM" id="CLU_120481_0_0_5"/>
<keyword evidence="2" id="KW-0969">Cilium</keyword>
<sequence>MSRPLSLTDFAVPQGPAVADASAPATPEAATESDQEEARLAAFEQGYRSGWDDCAAAEAEERGRVGADLAANLRDMSHGYEATRREVLMALDPLFEAVIARLLPDLAAAAVIPVVQAELSRIATELSGGRAELVAAPSAIPVLERLVETMPEHDIRLQPEPAYADAQVSIRFASEQRDIDLGAAAEQMAEAIRAFTRDIADQQGAAPQPPDLTQKGAA</sequence>
<keyword evidence="3" id="KW-1185">Reference proteome</keyword>
<name>W8RRK7_9RHOB</name>
<gene>
    <name evidence="2" type="ORF">roselon_01335</name>
</gene>
<evidence type="ECO:0000256" key="1">
    <source>
        <dbReference type="SAM" id="MobiDB-lite"/>
    </source>
</evidence>
<evidence type="ECO:0000313" key="3">
    <source>
        <dbReference type="Proteomes" id="UP000019593"/>
    </source>
</evidence>
<dbReference type="AlphaFoldDB" id="W8RRK7"/>
<accession>W8RRK7</accession>
<dbReference type="RefSeq" id="WP_025311573.1">
    <property type="nucleotide sequence ID" value="NZ_CP004372.1"/>
</dbReference>
<feature type="compositionally biased region" description="Low complexity" evidence="1">
    <location>
        <begin position="19"/>
        <end position="32"/>
    </location>
</feature>
<dbReference type="STRING" id="1294273.roselon_01335"/>
<organism evidence="2 3">
    <name type="scientific">Roseicyclus elongatus DSM 19469</name>
    <dbReference type="NCBI Taxonomy" id="1294273"/>
    <lineage>
        <taxon>Bacteria</taxon>
        <taxon>Pseudomonadati</taxon>
        <taxon>Pseudomonadota</taxon>
        <taxon>Alphaproteobacteria</taxon>
        <taxon>Rhodobacterales</taxon>
        <taxon>Roseobacteraceae</taxon>
        <taxon>Roseicyclus</taxon>
    </lineage>
</organism>
<dbReference type="Proteomes" id="UP000019593">
    <property type="component" value="Chromosome"/>
</dbReference>
<protein>
    <submittedName>
        <fullName evidence="2">Putative flagellar biosynthesis/type III secretory pathway protein</fullName>
    </submittedName>
</protein>
<dbReference type="EMBL" id="CP004372">
    <property type="protein sequence ID" value="AHM03723.1"/>
    <property type="molecule type" value="Genomic_DNA"/>
</dbReference>
<keyword evidence="2" id="KW-0282">Flagellum</keyword>
<keyword evidence="2" id="KW-0966">Cell projection</keyword>
<evidence type="ECO:0000313" key="2">
    <source>
        <dbReference type="EMBL" id="AHM03723.1"/>
    </source>
</evidence>
<proteinExistence type="predicted"/>
<dbReference type="eggNOG" id="COG1317">
    <property type="taxonomic scope" value="Bacteria"/>
</dbReference>
<dbReference type="OrthoDB" id="7870971at2"/>